<evidence type="ECO:0000313" key="3">
    <source>
        <dbReference type="EMBL" id="SDD01890.1"/>
    </source>
</evidence>
<gene>
    <name evidence="3" type="ORF">SAMN04488112_12727</name>
</gene>
<keyword evidence="4" id="KW-1185">Reference proteome</keyword>
<proteinExistence type="predicted"/>
<sequence length="527" mass="59588">MESRKENRKKNSKLNKLLKNRKVMVPSVLAAVLLVGSLAYTGAFESNNRSDGPSAVKDGQAQATKPPSAEEYNKMSDEELVDKVNYYNEISLSKEEVEQKAPQAVNQEAKNQNITVNLDNEEYRNFIYSKAMATGKDSSETEEEKNSSSPSQPQGDDVPSQQEKTLIDYAKWVDKYENKLKNQRIRALVQKTKEEGLSKAERVELTNLLPFDLGPTLKPETETNPSEEAPEEEQPPSDQQQEGTPSEEEPNRDNPSGDQEESIKDQVDDLIGDVRPSGEQQEGTNREESPSGDNNRPEEPTDSSDRQDQDPAAENPQSDDTDADSSDTPRPEDEQTQEPDSSDDGSTDEGQPEDANKDGQDEQSEALGTEANGYNRQKAVDYAYQWWNGRNPEYRSYEYDCTNFISQVIHTAGIKERKGNHWDWADYWYYDKEQPSMTWTVAHSFYRHMKIARDAQNASSIDDLKVGDIVSVDFAGDGEVDHSMVITKINNGLVYATYHSNDNKDKLINHWFAQSDVYAWEMETIKN</sequence>
<dbReference type="PANTHER" id="PTHR40032">
    <property type="entry name" value="EXPORTED PROTEIN-RELATED"/>
    <property type="match status" value="1"/>
</dbReference>
<dbReference type="InterPro" id="IPR024301">
    <property type="entry name" value="Amidase_6"/>
</dbReference>
<dbReference type="RefSeq" id="WP_091573026.1">
    <property type="nucleotide sequence ID" value="NZ_FMZA01000027.1"/>
</dbReference>
<dbReference type="OrthoDB" id="9812429at2"/>
<evidence type="ECO:0000259" key="2">
    <source>
        <dbReference type="Pfam" id="PF12671"/>
    </source>
</evidence>
<dbReference type="Proteomes" id="UP000199387">
    <property type="component" value="Unassembled WGS sequence"/>
</dbReference>
<dbReference type="EMBL" id="FMZA01000027">
    <property type="protein sequence ID" value="SDD01890.1"/>
    <property type="molecule type" value="Genomic_DNA"/>
</dbReference>
<dbReference type="Pfam" id="PF12671">
    <property type="entry name" value="Amidase_6"/>
    <property type="match status" value="1"/>
</dbReference>
<organism evidence="3 4">
    <name type="scientific">Melghirimyces thermohalophilus</name>
    <dbReference type="NCBI Taxonomy" id="1236220"/>
    <lineage>
        <taxon>Bacteria</taxon>
        <taxon>Bacillati</taxon>
        <taxon>Bacillota</taxon>
        <taxon>Bacilli</taxon>
        <taxon>Bacillales</taxon>
        <taxon>Thermoactinomycetaceae</taxon>
        <taxon>Melghirimyces</taxon>
    </lineage>
</organism>
<evidence type="ECO:0000313" key="4">
    <source>
        <dbReference type="Proteomes" id="UP000199387"/>
    </source>
</evidence>
<dbReference type="Gene3D" id="3.90.1720.10">
    <property type="entry name" value="endopeptidase domain like (from Nostoc punctiforme)"/>
    <property type="match status" value="1"/>
</dbReference>
<feature type="region of interest" description="Disordered" evidence="1">
    <location>
        <begin position="46"/>
        <end position="76"/>
    </location>
</feature>
<feature type="domain" description="Putative amidase" evidence="2">
    <location>
        <begin position="374"/>
        <end position="508"/>
    </location>
</feature>
<dbReference type="PANTHER" id="PTHR40032:SF1">
    <property type="entry name" value="EXPORTED PROTEIN"/>
    <property type="match status" value="1"/>
</dbReference>
<feature type="region of interest" description="Disordered" evidence="1">
    <location>
        <begin position="191"/>
        <end position="373"/>
    </location>
</feature>
<name>A0A1G6RB92_9BACL</name>
<dbReference type="STRING" id="1236220.SAMN04488112_12727"/>
<feature type="compositionally biased region" description="Acidic residues" evidence="1">
    <location>
        <begin position="334"/>
        <end position="352"/>
    </location>
</feature>
<feature type="compositionally biased region" description="Basic and acidic residues" evidence="1">
    <location>
        <begin position="284"/>
        <end position="309"/>
    </location>
</feature>
<dbReference type="AlphaFoldDB" id="A0A1G6RB92"/>
<reference evidence="3 4" key="1">
    <citation type="submission" date="2016-10" db="EMBL/GenBank/DDBJ databases">
        <authorList>
            <person name="de Groot N.N."/>
        </authorList>
    </citation>
    <scope>NUCLEOTIDE SEQUENCE [LARGE SCALE GENOMIC DNA]</scope>
    <source>
        <strain evidence="3 4">DSM 45514</strain>
    </source>
</reference>
<feature type="compositionally biased region" description="Basic and acidic residues" evidence="1">
    <location>
        <begin position="191"/>
        <end position="204"/>
    </location>
</feature>
<evidence type="ECO:0000256" key="1">
    <source>
        <dbReference type="SAM" id="MobiDB-lite"/>
    </source>
</evidence>
<accession>A0A1G6RB92</accession>
<protein>
    <submittedName>
        <fullName evidence="3">Putative amidase domain-containing protein</fullName>
    </submittedName>
</protein>
<feature type="region of interest" description="Disordered" evidence="1">
    <location>
        <begin position="133"/>
        <end position="165"/>
    </location>
</feature>